<feature type="region of interest" description="Disordered" evidence="1">
    <location>
        <begin position="209"/>
        <end position="242"/>
    </location>
</feature>
<evidence type="ECO:0008006" key="4">
    <source>
        <dbReference type="Google" id="ProtNLM"/>
    </source>
</evidence>
<dbReference type="PANTHER" id="PTHR23146">
    <property type="entry name" value="LEO1 PROTEIN"/>
    <property type="match status" value="1"/>
</dbReference>
<dbReference type="GO" id="GO:1990269">
    <property type="term" value="F:RNA polymerase II C-terminal domain phosphoserine binding"/>
    <property type="evidence" value="ECO:0007669"/>
    <property type="project" value="TreeGrafter"/>
</dbReference>
<evidence type="ECO:0000313" key="2">
    <source>
        <dbReference type="EMBL" id="KAF5352894.1"/>
    </source>
</evidence>
<feature type="region of interest" description="Disordered" evidence="1">
    <location>
        <begin position="1"/>
        <end position="79"/>
    </location>
</feature>
<dbReference type="Proteomes" id="UP000518752">
    <property type="component" value="Unassembled WGS sequence"/>
</dbReference>
<dbReference type="GO" id="GO:0032968">
    <property type="term" value="P:positive regulation of transcription elongation by RNA polymerase II"/>
    <property type="evidence" value="ECO:0007669"/>
    <property type="project" value="TreeGrafter"/>
</dbReference>
<feature type="compositionally biased region" description="Basic and acidic residues" evidence="1">
    <location>
        <begin position="413"/>
        <end position="423"/>
    </location>
</feature>
<dbReference type="AlphaFoldDB" id="A0A8H5D3C0"/>
<feature type="compositionally biased region" description="Basic residues" evidence="1">
    <location>
        <begin position="456"/>
        <end position="465"/>
    </location>
</feature>
<protein>
    <recommendedName>
        <fullName evidence="4">RNA polymerase-associated protein LEO1</fullName>
    </recommendedName>
</protein>
<feature type="compositionally biased region" description="Basic and acidic residues" evidence="1">
    <location>
        <begin position="39"/>
        <end position="48"/>
    </location>
</feature>
<reference evidence="2 3" key="1">
    <citation type="journal article" date="2020" name="ISME J.">
        <title>Uncovering the hidden diversity of litter-decomposition mechanisms in mushroom-forming fungi.</title>
        <authorList>
            <person name="Floudas D."/>
            <person name="Bentzer J."/>
            <person name="Ahren D."/>
            <person name="Johansson T."/>
            <person name="Persson P."/>
            <person name="Tunlid A."/>
        </authorList>
    </citation>
    <scope>NUCLEOTIDE SEQUENCE [LARGE SCALE GENOMIC DNA]</scope>
    <source>
        <strain evidence="2 3">CBS 406.79</strain>
    </source>
</reference>
<name>A0A8H5D3C0_9AGAR</name>
<organism evidence="2 3">
    <name type="scientific">Collybiopsis confluens</name>
    <dbReference type="NCBI Taxonomy" id="2823264"/>
    <lineage>
        <taxon>Eukaryota</taxon>
        <taxon>Fungi</taxon>
        <taxon>Dikarya</taxon>
        <taxon>Basidiomycota</taxon>
        <taxon>Agaricomycotina</taxon>
        <taxon>Agaricomycetes</taxon>
        <taxon>Agaricomycetidae</taxon>
        <taxon>Agaricales</taxon>
        <taxon>Marasmiineae</taxon>
        <taxon>Omphalotaceae</taxon>
        <taxon>Collybiopsis</taxon>
    </lineage>
</organism>
<feature type="compositionally biased region" description="Basic residues" evidence="1">
    <location>
        <begin position="315"/>
        <end position="324"/>
    </location>
</feature>
<dbReference type="PANTHER" id="PTHR23146:SF0">
    <property type="entry name" value="RNA POLYMERASE-ASSOCIATED PROTEIN LEO1"/>
    <property type="match status" value="1"/>
</dbReference>
<accession>A0A8H5D3C0</accession>
<keyword evidence="3" id="KW-1185">Reference proteome</keyword>
<feature type="compositionally biased region" description="Acidic residues" evidence="1">
    <location>
        <begin position="385"/>
        <end position="397"/>
    </location>
</feature>
<evidence type="ECO:0000256" key="1">
    <source>
        <dbReference type="SAM" id="MobiDB-lite"/>
    </source>
</evidence>
<dbReference type="GO" id="GO:0006368">
    <property type="term" value="P:transcription elongation by RNA polymerase II"/>
    <property type="evidence" value="ECO:0007669"/>
    <property type="project" value="InterPro"/>
</dbReference>
<dbReference type="EMBL" id="JAACJN010000275">
    <property type="protein sequence ID" value="KAF5352894.1"/>
    <property type="molecule type" value="Genomic_DNA"/>
</dbReference>
<dbReference type="GO" id="GO:0016593">
    <property type="term" value="C:Cdc73/Paf1 complex"/>
    <property type="evidence" value="ECO:0007669"/>
    <property type="project" value="InterPro"/>
</dbReference>
<dbReference type="InterPro" id="IPR007149">
    <property type="entry name" value="Leo1"/>
</dbReference>
<dbReference type="OrthoDB" id="20844at2759"/>
<proteinExistence type="predicted"/>
<feature type="compositionally biased region" description="Low complexity" evidence="1">
    <location>
        <begin position="219"/>
        <end position="230"/>
    </location>
</feature>
<sequence>MSSLAGALISPGITPNVDTKPKHSDEDEEMTDLFGADAEVERPTRNDRQVSLGDTTDGSERLGSAEAEQRRALEYEEEDEIPPDLAIEEREANVAFPNLPKPSSSDKDYWVIRLPNFVKMDSKPFHPDTYIGPEHEEDDTVQQGETLREKSMTIKLKVENTIRWKWIKDEFSGDRRQSNSRIIRWSDGTLSLRLGKELFDITQDIDTSGAVPRKTLGGSQSQQSQSQSQSQPPPPTPGKSHGLTYLVAQHKRSQVLQSEAVITGYMSLRPTGMQSETHRMLVRAVGQKHNKVARLRMAPDPTMDPEKEMAALMKTAKKSTKRRSATSLEWGGTGRSRKSYNKRAGDFSDEEHFDGDEEGGMSARKKRNRDDEDNGSGRYQNDGFVVEDESDDDADFDEDRRKRRRGEEDEDPLDKLEAKIQRQEKKRRHGSEEESEAGEEEPMEVESEEEEEQKVRRAGGSRRRAALYDDEED</sequence>
<feature type="compositionally biased region" description="Acidic residues" evidence="1">
    <location>
        <begin position="347"/>
        <end position="359"/>
    </location>
</feature>
<gene>
    <name evidence="2" type="ORF">D9757_012090</name>
</gene>
<dbReference type="Pfam" id="PF04004">
    <property type="entry name" value="Leo1"/>
    <property type="match status" value="1"/>
</dbReference>
<evidence type="ECO:0000313" key="3">
    <source>
        <dbReference type="Proteomes" id="UP000518752"/>
    </source>
</evidence>
<feature type="region of interest" description="Disordered" evidence="1">
    <location>
        <begin position="313"/>
        <end position="473"/>
    </location>
</feature>
<feature type="compositionally biased region" description="Acidic residues" evidence="1">
    <location>
        <begin position="433"/>
        <end position="452"/>
    </location>
</feature>
<comment type="caution">
    <text evidence="2">The sequence shown here is derived from an EMBL/GenBank/DDBJ whole genome shotgun (WGS) entry which is preliminary data.</text>
</comment>